<name>A0A381W565_9ZZZZ</name>
<keyword evidence="3" id="KW-0597">Phosphoprotein</keyword>
<dbReference type="InterPro" id="IPR016055">
    <property type="entry name" value="A-D-PHexomutase_a/b/a-I/II/III"/>
</dbReference>
<dbReference type="PROSITE" id="PS00710">
    <property type="entry name" value="PGM_PMM"/>
    <property type="match status" value="1"/>
</dbReference>
<dbReference type="Pfam" id="PF02878">
    <property type="entry name" value="PGM_PMM_I"/>
    <property type="match status" value="1"/>
</dbReference>
<proteinExistence type="inferred from homology"/>
<dbReference type="InterPro" id="IPR016066">
    <property type="entry name" value="A-D-PHexomutase_CS"/>
</dbReference>
<dbReference type="Gene3D" id="3.40.120.10">
    <property type="entry name" value="Alpha-D-Glucose-1,6-Bisphosphate, subunit A, domain 3"/>
    <property type="match status" value="3"/>
</dbReference>
<dbReference type="InterPro" id="IPR050060">
    <property type="entry name" value="Phosphoglucosamine_mutase"/>
</dbReference>
<dbReference type="AlphaFoldDB" id="A0A381W565"/>
<accession>A0A381W565</accession>
<organism evidence="5">
    <name type="scientific">marine metagenome</name>
    <dbReference type="NCBI Taxonomy" id="408172"/>
    <lineage>
        <taxon>unclassified sequences</taxon>
        <taxon>metagenomes</taxon>
        <taxon>ecological metagenomes</taxon>
    </lineage>
</organism>
<comment type="cofactor">
    <cofactor evidence="1">
        <name>Mg(2+)</name>
        <dbReference type="ChEBI" id="CHEBI:18420"/>
    </cofactor>
</comment>
<dbReference type="PANTHER" id="PTHR42946">
    <property type="entry name" value="PHOSPHOHEXOSE MUTASE"/>
    <property type="match status" value="1"/>
</dbReference>
<dbReference type="GO" id="GO:0004615">
    <property type="term" value="F:phosphomannomutase activity"/>
    <property type="evidence" value="ECO:0007669"/>
    <property type="project" value="TreeGrafter"/>
</dbReference>
<dbReference type="SUPFAM" id="SSF53738">
    <property type="entry name" value="Phosphoglucomutase, first 3 domains"/>
    <property type="match status" value="1"/>
</dbReference>
<evidence type="ECO:0000256" key="3">
    <source>
        <dbReference type="ARBA" id="ARBA00022553"/>
    </source>
</evidence>
<evidence type="ECO:0000313" key="5">
    <source>
        <dbReference type="EMBL" id="SVA47699.1"/>
    </source>
</evidence>
<dbReference type="PANTHER" id="PTHR42946:SF1">
    <property type="entry name" value="PHOSPHOGLUCOMUTASE (ALPHA-D-GLUCOSE-1,6-BISPHOSPHATE-DEPENDENT)"/>
    <property type="match status" value="1"/>
</dbReference>
<reference evidence="5" key="1">
    <citation type="submission" date="2018-05" db="EMBL/GenBank/DDBJ databases">
        <authorList>
            <person name="Lanie J.A."/>
            <person name="Ng W.-L."/>
            <person name="Kazmierczak K.M."/>
            <person name="Andrzejewski T.M."/>
            <person name="Davidsen T.M."/>
            <person name="Wayne K.J."/>
            <person name="Tettelin H."/>
            <person name="Glass J.I."/>
            <person name="Rusch D."/>
            <person name="Podicherti R."/>
            <person name="Tsui H.-C.T."/>
            <person name="Winkler M.E."/>
        </authorList>
    </citation>
    <scope>NUCLEOTIDE SEQUENCE</scope>
</reference>
<dbReference type="GO" id="GO:0005975">
    <property type="term" value="P:carbohydrate metabolic process"/>
    <property type="evidence" value="ECO:0007669"/>
    <property type="project" value="InterPro"/>
</dbReference>
<evidence type="ECO:0000256" key="1">
    <source>
        <dbReference type="ARBA" id="ARBA00001946"/>
    </source>
</evidence>
<protein>
    <recommendedName>
        <fullName evidence="4">Alpha-D-phosphohexomutase alpha/beta/alpha domain-containing protein</fullName>
    </recommendedName>
</protein>
<evidence type="ECO:0000256" key="2">
    <source>
        <dbReference type="ARBA" id="ARBA00010231"/>
    </source>
</evidence>
<sequence length="718" mass="80432">MSLQKHSKARVNKKISAREFRLQGTDGIRSEVKLSSSEEIANLTPQEVFLKLGYITEKFMEIYAYAHTRQLISAGKIRAGDNVVIGWDPRDPKGNHTSAVVSGVCKAGANALILGVVPTPLVPMYMLYKNACGGFMVTASHNPRDQNGIKIFCSFKGLKLLPDNDVILTRAVLEVEPSTLDKLTLKGKRIDSRREALELFYKFSLAPKNTWVPPESEKNLFKNITLVVDAANGSLSEIAAKIFRQVGFGDVIEINSKLNGDVNLKSGVADLEGKTIITKEMIERGTGIFAKHLAITKLFELGYKHRTSVAKGNQRICGAVFDADGDRFYRLDYDASRDALIVMNGDEAAFFQAKYLITSNPKRYKGTRYINTVESDLNTSVTAGEQGFSPVLTPVGDKWILLKIALLMAEKQIRTVKKSKERNVLQSSILKKWKDVQNKDSLNVLKVEELELELNQFEEIKKGVERVVSDKNDLFSIGSEETGHCITEGYLTLENKRQVSVFFGNGVKSAINTFVATQVLLGSKPTRAYFSNLSRPFRPGYKQTFYIYYVNKKLFHKNSPLWNQVKTSIYQEARSKSFSPRLTSFSAEPDMLYITLNSKKGERAAIFVRNSGTENKIGVNLRGPMKSAAKLKYIGEKCIKVLLSSMKDFENHLFKLEEDILNQLIHGSVSNAKLKFKKPAGERVLSEMAKQGLIQLTKNDHALTTLGKWYLSTKKPNR</sequence>
<dbReference type="InterPro" id="IPR005844">
    <property type="entry name" value="A-D-PHexomutase_a/b/a-I"/>
</dbReference>
<gene>
    <name evidence="5" type="ORF">METZ01_LOCUS100553</name>
</gene>
<evidence type="ECO:0000259" key="4">
    <source>
        <dbReference type="Pfam" id="PF02878"/>
    </source>
</evidence>
<feature type="domain" description="Alpha-D-phosphohexomutase alpha/beta/alpha" evidence="4">
    <location>
        <begin position="56"/>
        <end position="164"/>
    </location>
</feature>
<comment type="similarity">
    <text evidence="2">Belongs to the phosphohexose mutase family.</text>
</comment>
<dbReference type="EMBL" id="UINC01010747">
    <property type="protein sequence ID" value="SVA47699.1"/>
    <property type="molecule type" value="Genomic_DNA"/>
</dbReference>
<dbReference type="GO" id="GO:0000287">
    <property type="term" value="F:magnesium ion binding"/>
    <property type="evidence" value="ECO:0007669"/>
    <property type="project" value="InterPro"/>
</dbReference>